<dbReference type="EMBL" id="JACBXQ010000003">
    <property type="protein sequence ID" value="MBG9986586.1"/>
    <property type="molecule type" value="Genomic_DNA"/>
</dbReference>
<gene>
    <name evidence="6" type="ORF">HZY91_06710</name>
</gene>
<evidence type="ECO:0000313" key="7">
    <source>
        <dbReference type="Proteomes" id="UP000721415"/>
    </source>
</evidence>
<dbReference type="SUPFAM" id="SSF56281">
    <property type="entry name" value="Metallo-hydrolase/oxidoreductase"/>
    <property type="match status" value="1"/>
</dbReference>
<evidence type="ECO:0000259" key="5">
    <source>
        <dbReference type="SMART" id="SM00849"/>
    </source>
</evidence>
<keyword evidence="4" id="KW-0862">Zinc</keyword>
<keyword evidence="3" id="KW-0378">Hydrolase</keyword>
<feature type="domain" description="Metallo-beta-lactamase" evidence="5">
    <location>
        <begin position="13"/>
        <end position="193"/>
    </location>
</feature>
<dbReference type="Gene3D" id="3.60.15.10">
    <property type="entry name" value="Ribonuclease Z/Hydroxyacylglutathione hydrolase-like"/>
    <property type="match status" value="1"/>
</dbReference>
<comment type="caution">
    <text evidence="6">The sequence shown here is derived from an EMBL/GenBank/DDBJ whole genome shotgun (WGS) entry which is preliminary data.</text>
</comment>
<keyword evidence="7" id="KW-1185">Reference proteome</keyword>
<dbReference type="Pfam" id="PF00753">
    <property type="entry name" value="Lactamase_B"/>
    <property type="match status" value="1"/>
</dbReference>
<sequence>MLQVAYKTVGLLRENTYVVYNNHNDALIFDPGAQAETLIQWIDEKQWQPKAILLTHAHYDHIGALDELRDYYKIPVYIHSLEKEFLLDPQLNLSKFSNREVIQRPAEYYWDNDNMGNHQIEGFDMKLLHTPGHSPGHVTYLFEDDLFMISGDVLFKGSVGRTDLLNANTNDLNQSLKDKILILSPTFKVFPGHGEPTELSYEIENNLFLQDL</sequence>
<evidence type="ECO:0000256" key="3">
    <source>
        <dbReference type="ARBA" id="ARBA00022801"/>
    </source>
</evidence>
<evidence type="ECO:0000256" key="2">
    <source>
        <dbReference type="ARBA" id="ARBA00022723"/>
    </source>
</evidence>
<dbReference type="SMART" id="SM00849">
    <property type="entry name" value="Lactamase_B"/>
    <property type="match status" value="1"/>
</dbReference>
<dbReference type="PANTHER" id="PTHR46233">
    <property type="entry name" value="HYDROXYACYLGLUTATHIONE HYDROLASE GLOC"/>
    <property type="match status" value="1"/>
</dbReference>
<comment type="cofactor">
    <cofactor evidence="1">
        <name>Zn(2+)</name>
        <dbReference type="ChEBI" id="CHEBI:29105"/>
    </cofactor>
</comment>
<dbReference type="Proteomes" id="UP000721415">
    <property type="component" value="Unassembled WGS sequence"/>
</dbReference>
<reference evidence="6 7" key="1">
    <citation type="submission" date="2020-07" db="EMBL/GenBank/DDBJ databases">
        <title>Facklamia lactis sp. nov., isolated from raw milk.</title>
        <authorList>
            <person name="Doll E.V."/>
            <person name="Huptas C."/>
            <person name="Staib L."/>
            <person name="Wenning M."/>
            <person name="Scherer S."/>
        </authorList>
    </citation>
    <scope>NUCLEOTIDE SEQUENCE [LARGE SCALE GENOMIC DNA]</scope>
    <source>
        <strain evidence="6 7">DSM 111018</strain>
    </source>
</reference>
<evidence type="ECO:0000313" key="6">
    <source>
        <dbReference type="EMBL" id="MBG9986586.1"/>
    </source>
</evidence>
<dbReference type="InterPro" id="IPR001279">
    <property type="entry name" value="Metallo-B-lactamas"/>
</dbReference>
<protein>
    <submittedName>
        <fullName evidence="6">MBL fold metallo-hydrolase</fullName>
    </submittedName>
</protein>
<name>A0ABS0LR02_9LACT</name>
<evidence type="ECO:0000256" key="4">
    <source>
        <dbReference type="ARBA" id="ARBA00022833"/>
    </source>
</evidence>
<dbReference type="CDD" id="cd06262">
    <property type="entry name" value="metallo-hydrolase-like_MBL-fold"/>
    <property type="match status" value="1"/>
</dbReference>
<dbReference type="InterPro" id="IPR036866">
    <property type="entry name" value="RibonucZ/Hydroxyglut_hydro"/>
</dbReference>
<dbReference type="InterPro" id="IPR051453">
    <property type="entry name" value="MBL_Glyoxalase_II"/>
</dbReference>
<dbReference type="PANTHER" id="PTHR46233:SF3">
    <property type="entry name" value="HYDROXYACYLGLUTATHIONE HYDROLASE GLOC"/>
    <property type="match status" value="1"/>
</dbReference>
<evidence type="ECO:0000256" key="1">
    <source>
        <dbReference type="ARBA" id="ARBA00001947"/>
    </source>
</evidence>
<organism evidence="6 7">
    <name type="scientific">Facklamia lactis</name>
    <dbReference type="NCBI Taxonomy" id="2749967"/>
    <lineage>
        <taxon>Bacteria</taxon>
        <taxon>Bacillati</taxon>
        <taxon>Bacillota</taxon>
        <taxon>Bacilli</taxon>
        <taxon>Lactobacillales</taxon>
        <taxon>Aerococcaceae</taxon>
        <taxon>Facklamia</taxon>
    </lineage>
</organism>
<proteinExistence type="predicted"/>
<dbReference type="RefSeq" id="WP_197115494.1">
    <property type="nucleotide sequence ID" value="NZ_JACBXQ010000003.1"/>
</dbReference>
<keyword evidence="2" id="KW-0479">Metal-binding</keyword>
<accession>A0ABS0LR02</accession>